<evidence type="ECO:0000313" key="1">
    <source>
        <dbReference type="EMBL" id="SFD94676.1"/>
    </source>
</evidence>
<name>A0A1I1WHN9_9ACTN</name>
<dbReference type="RefSeq" id="WP_092926150.1">
    <property type="nucleotide sequence ID" value="NZ_FOMZ01000005.1"/>
</dbReference>
<gene>
    <name evidence="1" type="ORF">SAMN04487819_105273</name>
</gene>
<organism evidence="1 2">
    <name type="scientific">Actinopolyspora alba</name>
    <dbReference type="NCBI Taxonomy" id="673379"/>
    <lineage>
        <taxon>Bacteria</taxon>
        <taxon>Bacillati</taxon>
        <taxon>Actinomycetota</taxon>
        <taxon>Actinomycetes</taxon>
        <taxon>Actinopolysporales</taxon>
        <taxon>Actinopolysporaceae</taxon>
        <taxon>Actinopolyspora</taxon>
        <taxon>Actinopolyspora alba group</taxon>
    </lineage>
</organism>
<dbReference type="InterPro" id="IPR012349">
    <property type="entry name" value="Split_barrel_FMN-bd"/>
</dbReference>
<dbReference type="AlphaFoldDB" id="A0A1I1WHN9"/>
<keyword evidence="2" id="KW-1185">Reference proteome</keyword>
<dbReference type="Gene3D" id="2.30.110.10">
    <property type="entry name" value="Electron Transport, Fmn-binding Protein, Chain A"/>
    <property type="match status" value="1"/>
</dbReference>
<reference evidence="2" key="1">
    <citation type="submission" date="2016-10" db="EMBL/GenBank/DDBJ databases">
        <authorList>
            <person name="Varghese N."/>
            <person name="Submissions S."/>
        </authorList>
    </citation>
    <scope>NUCLEOTIDE SEQUENCE [LARGE SCALE GENOMIC DNA]</scope>
    <source>
        <strain evidence="2">DSM 45004</strain>
    </source>
</reference>
<evidence type="ECO:0000313" key="2">
    <source>
        <dbReference type="Proteomes" id="UP000198716"/>
    </source>
</evidence>
<dbReference type="EMBL" id="FOMZ01000005">
    <property type="protein sequence ID" value="SFD94676.1"/>
    <property type="molecule type" value="Genomic_DNA"/>
</dbReference>
<dbReference type="InterPro" id="IPR019965">
    <property type="entry name" value="PPOX_F420-dep_Rv2061_put"/>
</dbReference>
<dbReference type="NCBIfam" id="TIGR03666">
    <property type="entry name" value="Rv2061_F420"/>
    <property type="match status" value="1"/>
</dbReference>
<protein>
    <recommendedName>
        <fullName evidence="3">Pyridoxamine 5'-phosphate oxidase putative domain-containing protein</fullName>
    </recommendedName>
</protein>
<sequence length="133" mass="15336">MTETSVPAVLRPFVRQGTVLLRTRKRDGSWVDTPVNIVVRGDRAYIRTYGKSGKHNRLRNFPEVWFCPSTWLGKPTGPKVWGRARRLDGAEARTAAHLLTRKYPLLHGILVPILHRLMRTRTLHYELTDVLAR</sequence>
<evidence type="ECO:0008006" key="3">
    <source>
        <dbReference type="Google" id="ProtNLM"/>
    </source>
</evidence>
<accession>A0A1I1WHN9</accession>
<proteinExistence type="predicted"/>
<dbReference type="SUPFAM" id="SSF50475">
    <property type="entry name" value="FMN-binding split barrel"/>
    <property type="match status" value="1"/>
</dbReference>
<dbReference type="Proteomes" id="UP000198716">
    <property type="component" value="Unassembled WGS sequence"/>
</dbReference>